<feature type="compositionally biased region" description="Basic and acidic residues" evidence="1">
    <location>
        <begin position="114"/>
        <end position="135"/>
    </location>
</feature>
<reference evidence="3 4" key="1">
    <citation type="journal article" date="2014" name="BMC Genomics">
        <title>Comparative genomics of the major fungal agents of human and animal Sporotrichosis: Sporothrix schenckii and Sporothrix brasiliensis.</title>
        <authorList>
            <person name="Teixeira M.M."/>
            <person name="de Almeida L.G."/>
            <person name="Kubitschek-Barreira P."/>
            <person name="Alves F.L."/>
            <person name="Kioshima E.S."/>
            <person name="Abadio A.K."/>
            <person name="Fernandes L."/>
            <person name="Derengowski L.S."/>
            <person name="Ferreira K.S."/>
            <person name="Souza R.C."/>
            <person name="Ruiz J.C."/>
            <person name="de Andrade N.C."/>
            <person name="Paes H.C."/>
            <person name="Nicola A.M."/>
            <person name="Albuquerque P."/>
            <person name="Gerber A.L."/>
            <person name="Martins V.P."/>
            <person name="Peconick L.D."/>
            <person name="Neto A.V."/>
            <person name="Chaucanez C.B."/>
            <person name="Silva P.A."/>
            <person name="Cunha O.L."/>
            <person name="de Oliveira F.F."/>
            <person name="dos Santos T.C."/>
            <person name="Barros A.L."/>
            <person name="Soares M.A."/>
            <person name="de Oliveira L.M."/>
            <person name="Marini M.M."/>
            <person name="Villalobos-Duno H."/>
            <person name="Cunha M.M."/>
            <person name="de Hoog S."/>
            <person name="da Silveira J.F."/>
            <person name="Henrissat B."/>
            <person name="Nino-Vega G.A."/>
            <person name="Cisalpino P.S."/>
            <person name="Mora-Montes H.M."/>
            <person name="Almeida S.R."/>
            <person name="Stajich J.E."/>
            <person name="Lopes-Bezerra L.M."/>
            <person name="Vasconcelos A.T."/>
            <person name="Felipe M.S."/>
        </authorList>
    </citation>
    <scope>NUCLEOTIDE SEQUENCE [LARGE SCALE GENOMIC DNA]</scope>
    <source>
        <strain evidence="3 4">1099-18</strain>
    </source>
</reference>
<feature type="transmembrane region" description="Helical" evidence="2">
    <location>
        <begin position="32"/>
        <end position="54"/>
    </location>
</feature>
<protein>
    <submittedName>
        <fullName evidence="3">Uncharacterized protein</fullName>
    </submittedName>
</protein>
<dbReference type="GeneID" id="27671802"/>
<keyword evidence="2" id="KW-0472">Membrane</keyword>
<sequence>MRGGIGQFSYRLDIRDNVIIVTPNTHPNETSVLFLLFFLCIAVVVLAFVALLCISCRVRKINKHSNLQNSPLQSPHVVPGSSPQVQLMSTTVTITEPVPARLKRPKPIMPKSMTRRDEVRGQQRRQRYDSSDQRAMHAIHAYEGHYARENRKDHEGREA</sequence>
<evidence type="ECO:0000313" key="4">
    <source>
        <dbReference type="Proteomes" id="UP000033710"/>
    </source>
</evidence>
<keyword evidence="2" id="KW-1133">Transmembrane helix</keyword>
<proteinExistence type="predicted"/>
<evidence type="ECO:0000256" key="2">
    <source>
        <dbReference type="SAM" id="Phobius"/>
    </source>
</evidence>
<evidence type="ECO:0000256" key="1">
    <source>
        <dbReference type="SAM" id="MobiDB-lite"/>
    </source>
</evidence>
<gene>
    <name evidence="3" type="ORF">SPSK_09959</name>
</gene>
<dbReference type="EMBL" id="AXCR01000007">
    <property type="protein sequence ID" value="KJR84530.1"/>
    <property type="molecule type" value="Genomic_DNA"/>
</dbReference>
<dbReference type="Proteomes" id="UP000033710">
    <property type="component" value="Unassembled WGS sequence"/>
</dbReference>
<keyword evidence="2" id="KW-0812">Transmembrane</keyword>
<dbReference type="AlphaFoldDB" id="A0A0F2M6V2"/>
<dbReference type="KEGG" id="ssck:SPSK_09959"/>
<name>A0A0F2M6V2_SPOSC</name>
<dbReference type="VEuPathDB" id="FungiDB:SPSK_09959"/>
<feature type="region of interest" description="Disordered" evidence="1">
    <location>
        <begin position="103"/>
        <end position="135"/>
    </location>
</feature>
<accession>A0A0F2M6V2</accession>
<comment type="caution">
    <text evidence="3">The sequence shown here is derived from an EMBL/GenBank/DDBJ whole genome shotgun (WGS) entry which is preliminary data.</text>
</comment>
<organism evidence="3 4">
    <name type="scientific">Sporothrix schenckii 1099-18</name>
    <dbReference type="NCBI Taxonomy" id="1397361"/>
    <lineage>
        <taxon>Eukaryota</taxon>
        <taxon>Fungi</taxon>
        <taxon>Dikarya</taxon>
        <taxon>Ascomycota</taxon>
        <taxon>Pezizomycotina</taxon>
        <taxon>Sordariomycetes</taxon>
        <taxon>Sordariomycetidae</taxon>
        <taxon>Ophiostomatales</taxon>
        <taxon>Ophiostomataceae</taxon>
        <taxon>Sporothrix</taxon>
    </lineage>
</organism>
<dbReference type="OrthoDB" id="10371737at2759"/>
<evidence type="ECO:0000313" key="3">
    <source>
        <dbReference type="EMBL" id="KJR84530.1"/>
    </source>
</evidence>
<reference evidence="3 4" key="2">
    <citation type="journal article" date="2015" name="Eukaryot. Cell">
        <title>Asexual propagation of a virulent clone complex in a human and feline outbreak of sporotrichosis.</title>
        <authorList>
            <person name="Teixeira Mde M."/>
            <person name="Rodrigues A.M."/>
            <person name="Tsui C.K."/>
            <person name="de Almeida L.G."/>
            <person name="Van Diepeningen A.D."/>
            <person name="van den Ende B.G."/>
            <person name="Fernandes G.F."/>
            <person name="Kano R."/>
            <person name="Hamelin R.C."/>
            <person name="Lopes-Bezerra L.M."/>
            <person name="Vasconcelos A.T."/>
            <person name="de Hoog S."/>
            <person name="de Camargo Z.P."/>
            <person name="Felipe M.S."/>
        </authorList>
    </citation>
    <scope>NUCLEOTIDE SEQUENCE [LARGE SCALE GENOMIC DNA]</scope>
    <source>
        <strain evidence="3 4">1099-18</strain>
    </source>
</reference>
<dbReference type="RefSeq" id="XP_016587206.1">
    <property type="nucleotide sequence ID" value="XM_016736525.1"/>
</dbReference>